<dbReference type="EC" id="2.7.1.17" evidence="8"/>
<feature type="domain" description="Carbohydrate kinase FGGY C-terminal" evidence="10">
    <location>
        <begin position="294"/>
        <end position="475"/>
    </location>
</feature>
<gene>
    <name evidence="8" type="primary">xylB</name>
    <name evidence="11" type="ORF">Uis4E_0618</name>
</gene>
<dbReference type="InterPro" id="IPR006000">
    <property type="entry name" value="Xylulokinase"/>
</dbReference>
<dbReference type="PIRSF" id="PIRSF000538">
    <property type="entry name" value="GlpK"/>
    <property type="match status" value="1"/>
</dbReference>
<dbReference type="Pfam" id="PF00370">
    <property type="entry name" value="FGGY_N"/>
    <property type="match status" value="2"/>
</dbReference>
<dbReference type="Proteomes" id="UP000235034">
    <property type="component" value="Unassembled WGS sequence"/>
</dbReference>
<evidence type="ECO:0000256" key="2">
    <source>
        <dbReference type="ARBA" id="ARBA00022629"/>
    </source>
</evidence>
<dbReference type="GO" id="GO:0005524">
    <property type="term" value="F:ATP binding"/>
    <property type="evidence" value="ECO:0007669"/>
    <property type="project" value="UniProtKB-UniRule"/>
</dbReference>
<dbReference type="EMBL" id="NMWT01000007">
    <property type="protein sequence ID" value="PLS29198.1"/>
    <property type="molecule type" value="Genomic_DNA"/>
</dbReference>
<keyword evidence="7 8" id="KW-0119">Carbohydrate metabolism</keyword>
<dbReference type="RefSeq" id="WP_101621828.1">
    <property type="nucleotide sequence ID" value="NZ_NMWT01000007.1"/>
</dbReference>
<evidence type="ECO:0000259" key="9">
    <source>
        <dbReference type="Pfam" id="PF00370"/>
    </source>
</evidence>
<dbReference type="InterPro" id="IPR018484">
    <property type="entry name" value="FGGY_N"/>
</dbReference>
<feature type="binding site" evidence="8">
    <location>
        <begin position="73"/>
        <end position="74"/>
    </location>
    <ligand>
        <name>substrate</name>
    </ligand>
</feature>
<evidence type="ECO:0000256" key="7">
    <source>
        <dbReference type="ARBA" id="ARBA00023277"/>
    </source>
</evidence>
<comment type="caution">
    <text evidence="11">The sequence shown here is derived from an EMBL/GenBank/DDBJ whole genome shotgun (WGS) entry which is preliminary data.</text>
</comment>
<dbReference type="InterPro" id="IPR043129">
    <property type="entry name" value="ATPase_NBD"/>
</dbReference>
<keyword evidence="2 8" id="KW-0859">Xylose metabolism</keyword>
<dbReference type="GO" id="GO:0042732">
    <property type="term" value="P:D-xylose metabolic process"/>
    <property type="evidence" value="ECO:0007669"/>
    <property type="project" value="UniProtKB-KW"/>
</dbReference>
<feature type="domain" description="Carbohydrate kinase FGGY N-terminal" evidence="9">
    <location>
        <begin position="6"/>
        <end position="111"/>
    </location>
</feature>
<organism evidence="11 12">
    <name type="scientific">Bifidobacterium parmae</name>
    <dbReference type="NCBI Taxonomy" id="361854"/>
    <lineage>
        <taxon>Bacteria</taxon>
        <taxon>Bacillati</taxon>
        <taxon>Actinomycetota</taxon>
        <taxon>Actinomycetes</taxon>
        <taxon>Bifidobacteriales</taxon>
        <taxon>Bifidobacteriaceae</taxon>
        <taxon>Bifidobacterium</taxon>
    </lineage>
</organism>
<dbReference type="OrthoDB" id="9805576at2"/>
<dbReference type="InterPro" id="IPR018483">
    <property type="entry name" value="Carb_kinase_FGGY_CS"/>
</dbReference>
<reference evidence="11 12" key="1">
    <citation type="submission" date="2017-07" db="EMBL/GenBank/DDBJ databases">
        <title>Bifidobacterium novel species.</title>
        <authorList>
            <person name="Lugli G.A."/>
            <person name="Milani C."/>
            <person name="Duranti S."/>
            <person name="Mangifesta M."/>
        </authorList>
    </citation>
    <scope>NUCLEOTIDE SEQUENCE [LARGE SCALE GENOMIC DNA]</scope>
    <source>
        <strain evidence="11 12">77</strain>
    </source>
</reference>
<evidence type="ECO:0000256" key="1">
    <source>
        <dbReference type="ARBA" id="ARBA00009156"/>
    </source>
</evidence>
<feature type="active site" description="Proton acceptor" evidence="8">
    <location>
        <position position="278"/>
    </location>
</feature>
<comment type="function">
    <text evidence="8">Catalyzes the phosphorylation of D-xylulose to D-xylulose 5-phosphate.</text>
</comment>
<accession>A0A2N5J4S1</accession>
<name>A0A2N5J4S1_9BIFI</name>
<dbReference type="GO" id="GO:0005998">
    <property type="term" value="P:xylulose catabolic process"/>
    <property type="evidence" value="ECO:0007669"/>
    <property type="project" value="UniProtKB-UniRule"/>
</dbReference>
<keyword evidence="6 8" id="KW-0067">ATP-binding</keyword>
<dbReference type="PANTHER" id="PTHR43095">
    <property type="entry name" value="SUGAR KINASE"/>
    <property type="match status" value="1"/>
</dbReference>
<keyword evidence="5 8" id="KW-0418">Kinase</keyword>
<dbReference type="GO" id="GO:0004856">
    <property type="term" value="F:D-xylulokinase activity"/>
    <property type="evidence" value="ECO:0007669"/>
    <property type="project" value="UniProtKB-UniRule"/>
</dbReference>
<protein>
    <recommendedName>
        <fullName evidence="8">Xylulose kinase</fullName>
        <shortName evidence="8">Xylulokinase</shortName>
        <ecNumber evidence="8">2.7.1.17</ecNumber>
    </recommendedName>
</protein>
<evidence type="ECO:0000313" key="11">
    <source>
        <dbReference type="EMBL" id="PLS29198.1"/>
    </source>
</evidence>
<dbReference type="PROSITE" id="PS00933">
    <property type="entry name" value="FGGY_KINASES_1"/>
    <property type="match status" value="1"/>
</dbReference>
<proteinExistence type="inferred from homology"/>
<evidence type="ECO:0000256" key="5">
    <source>
        <dbReference type="ARBA" id="ARBA00022777"/>
    </source>
</evidence>
<evidence type="ECO:0000256" key="6">
    <source>
        <dbReference type="ARBA" id="ARBA00022840"/>
    </source>
</evidence>
<comment type="catalytic activity">
    <reaction evidence="8">
        <text>D-xylulose + ATP = D-xylulose 5-phosphate + ADP + H(+)</text>
        <dbReference type="Rhea" id="RHEA:10964"/>
        <dbReference type="ChEBI" id="CHEBI:15378"/>
        <dbReference type="ChEBI" id="CHEBI:17140"/>
        <dbReference type="ChEBI" id="CHEBI:30616"/>
        <dbReference type="ChEBI" id="CHEBI:57737"/>
        <dbReference type="ChEBI" id="CHEBI:456216"/>
        <dbReference type="EC" id="2.7.1.17"/>
    </reaction>
</comment>
<dbReference type="SUPFAM" id="SSF53067">
    <property type="entry name" value="Actin-like ATPase domain"/>
    <property type="match status" value="2"/>
</dbReference>
<keyword evidence="12" id="KW-1185">Reference proteome</keyword>
<dbReference type="CDD" id="cd07809">
    <property type="entry name" value="ASKHA_NBD_FGGY_BaXK-like"/>
    <property type="match status" value="1"/>
</dbReference>
<dbReference type="AlphaFoldDB" id="A0A2N5J4S1"/>
<keyword evidence="3 8" id="KW-0808">Transferase</keyword>
<feature type="domain" description="Carbohydrate kinase FGGY N-terminal" evidence="9">
    <location>
        <begin position="138"/>
        <end position="285"/>
    </location>
</feature>
<sequence>MTRTLVAGVDTSTQSTKVRITDAATGEQVRFGQAKHPDGTSVNPEYWWEAFQAAAAQAGGLDDVAALAVGGQQHGMVILDKQGNVIRDAMLWNDTSSAPQAAALIEKLGSADAVDDGATEGEPEDVVARGKQRWVKAVGSSPVASYTLTKVAWVAENEPENAKRIAAICLPHDWLSWRIAGYGPVAEGEDAHLDKLFTDRSDASGTIYYDAAHNEYRRDLIAMVLAAAEGEEAAKAHADAIVLPTVLGPRKTAAVKASPAIAGKSVEGGCILGPGGGDNAMAALGLGMGVGDVSISLGTSGVAAAIAENPVYDLTGAVSGFADCTGHYLPLACTINGSRIIDAGRAALGVDYDELAELAFRSEPGAGGITLVPYFDGERTPNRPDATASLTGLTLHNTTKENLARAFVEGLLCSQRDCLELIRSLGARIERILLIGGGAKSVAIRTLAPSILGMDVTRPATDEYVAIGAARQAAWVLSGEAEPPEWKLTIDGVETGEPTEAVYEAYAKARG</sequence>
<feature type="site" description="Important for activity" evidence="8">
    <location>
        <position position="10"/>
    </location>
</feature>
<evidence type="ECO:0000256" key="8">
    <source>
        <dbReference type="HAMAP-Rule" id="MF_02220"/>
    </source>
</evidence>
<dbReference type="PANTHER" id="PTHR43095:SF5">
    <property type="entry name" value="XYLULOSE KINASE"/>
    <property type="match status" value="1"/>
</dbReference>
<dbReference type="InterPro" id="IPR050406">
    <property type="entry name" value="FGGY_Carb_Kinase"/>
</dbReference>
<evidence type="ECO:0000256" key="4">
    <source>
        <dbReference type="ARBA" id="ARBA00022741"/>
    </source>
</evidence>
<evidence type="ECO:0000259" key="10">
    <source>
        <dbReference type="Pfam" id="PF02782"/>
    </source>
</evidence>
<keyword evidence="4 8" id="KW-0547">Nucleotide-binding</keyword>
<dbReference type="Pfam" id="PF02782">
    <property type="entry name" value="FGGY_C"/>
    <property type="match status" value="1"/>
</dbReference>
<dbReference type="HAMAP" id="MF_02220">
    <property type="entry name" value="XylB"/>
    <property type="match status" value="1"/>
</dbReference>
<dbReference type="InterPro" id="IPR000577">
    <property type="entry name" value="Carb_kinase_FGGY"/>
</dbReference>
<evidence type="ECO:0000313" key="12">
    <source>
        <dbReference type="Proteomes" id="UP000235034"/>
    </source>
</evidence>
<evidence type="ECO:0000256" key="3">
    <source>
        <dbReference type="ARBA" id="ARBA00022679"/>
    </source>
</evidence>
<comment type="similarity">
    <text evidence="1 8">Belongs to the FGGY kinase family.</text>
</comment>
<dbReference type="InterPro" id="IPR018485">
    <property type="entry name" value="FGGY_C"/>
</dbReference>
<dbReference type="Gene3D" id="3.30.420.40">
    <property type="match status" value="2"/>
</dbReference>